<evidence type="ECO:0000313" key="2">
    <source>
        <dbReference type="Proteomes" id="UP000265916"/>
    </source>
</evidence>
<name>A0A3A1YJS1_9GAMM</name>
<evidence type="ECO:0000313" key="1">
    <source>
        <dbReference type="EMBL" id="RIY36484.1"/>
    </source>
</evidence>
<dbReference type="InterPro" id="IPR028978">
    <property type="entry name" value="Chorismate_lyase_/UTRA_dom_sf"/>
</dbReference>
<reference evidence="1 2" key="1">
    <citation type="submission" date="2017-08" db="EMBL/GenBank/DDBJ databases">
        <title>Reclassification of Bisgaard taxon 37 and 44.</title>
        <authorList>
            <person name="Christensen H."/>
        </authorList>
    </citation>
    <scope>NUCLEOTIDE SEQUENCE [LARGE SCALE GENOMIC DNA]</scope>
    <source>
        <strain evidence="1 2">111</strain>
    </source>
</reference>
<accession>A0A3A1YJS1</accession>
<dbReference type="EMBL" id="NRJG01000105">
    <property type="protein sequence ID" value="RIY36484.1"/>
    <property type="molecule type" value="Genomic_DNA"/>
</dbReference>
<dbReference type="Proteomes" id="UP000265916">
    <property type="component" value="Unassembled WGS sequence"/>
</dbReference>
<gene>
    <name evidence="1" type="ORF">CKF58_05840</name>
</gene>
<comment type="caution">
    <text evidence="1">The sequence shown here is derived from an EMBL/GenBank/DDBJ whole genome shotgun (WGS) entry which is preliminary data.</text>
</comment>
<dbReference type="RefSeq" id="WP_119531911.1">
    <property type="nucleotide sequence ID" value="NZ_JBHSSP010000020.1"/>
</dbReference>
<organism evidence="1 2">
    <name type="scientific">Psittacicella hinzii</name>
    <dbReference type="NCBI Taxonomy" id="2028575"/>
    <lineage>
        <taxon>Bacteria</taxon>
        <taxon>Pseudomonadati</taxon>
        <taxon>Pseudomonadota</taxon>
        <taxon>Gammaproteobacteria</taxon>
        <taxon>Pasteurellales</taxon>
        <taxon>Psittacicellaceae</taxon>
        <taxon>Psittacicella</taxon>
    </lineage>
</organism>
<proteinExistence type="predicted"/>
<dbReference type="AlphaFoldDB" id="A0A3A1YJS1"/>
<dbReference type="SUPFAM" id="SSF64288">
    <property type="entry name" value="Chorismate lyase-like"/>
    <property type="match status" value="1"/>
</dbReference>
<sequence>MQAIYNLFQQASQVIEQVENFPYSITLQNFITRVITLSKQDKLILLANANTATKLNLAYDKSITKLIEDYDQGKAQVNVHFHQDLANYIIRDIDLLNPHGEKVLRGFTVISLPDNQQIQDYIINLLVKQQSLPIGYWLFQQDLQLVDDLYDQVHNQEFLRIKMYRIPVQGLRDNTQGNSILKQGCEDYKDLYIQIAVAELFNLDVFKKYLKNLH</sequence>
<protein>
    <submittedName>
        <fullName evidence="1">Uncharacterized protein</fullName>
    </submittedName>
</protein>
<keyword evidence="2" id="KW-1185">Reference proteome</keyword>